<comment type="catalytic activity">
    <reaction evidence="7">
        <text>L-threonyl-[protein] + ATP = O-phospho-L-threonyl-[protein] + ADP + H(+)</text>
        <dbReference type="Rhea" id="RHEA:46608"/>
        <dbReference type="Rhea" id="RHEA-COMP:11060"/>
        <dbReference type="Rhea" id="RHEA-COMP:11605"/>
        <dbReference type="ChEBI" id="CHEBI:15378"/>
        <dbReference type="ChEBI" id="CHEBI:30013"/>
        <dbReference type="ChEBI" id="CHEBI:30616"/>
        <dbReference type="ChEBI" id="CHEBI:61977"/>
        <dbReference type="ChEBI" id="CHEBI:456216"/>
        <dbReference type="EC" id="2.7.11.1"/>
    </reaction>
</comment>
<dbReference type="InterPro" id="IPR017441">
    <property type="entry name" value="Protein_kinase_ATP_BS"/>
</dbReference>
<dbReference type="PROSITE" id="PS00107">
    <property type="entry name" value="PROTEIN_KINASE_ATP"/>
    <property type="match status" value="1"/>
</dbReference>
<evidence type="ECO:0000256" key="8">
    <source>
        <dbReference type="ARBA" id="ARBA00048679"/>
    </source>
</evidence>
<dbReference type="OMA" id="CLVHPPM"/>
<dbReference type="Proteomes" id="UP000243498">
    <property type="component" value="Unassembled WGS sequence"/>
</dbReference>
<feature type="binding site" evidence="9">
    <location>
        <position position="145"/>
    </location>
    <ligand>
        <name>ATP</name>
        <dbReference type="ChEBI" id="CHEBI:30616"/>
    </ligand>
</feature>
<evidence type="ECO:0000256" key="3">
    <source>
        <dbReference type="ARBA" id="ARBA00022679"/>
    </source>
</evidence>
<evidence type="ECO:0000256" key="5">
    <source>
        <dbReference type="ARBA" id="ARBA00022777"/>
    </source>
</evidence>
<evidence type="ECO:0000256" key="7">
    <source>
        <dbReference type="ARBA" id="ARBA00047899"/>
    </source>
</evidence>
<evidence type="ECO:0000256" key="9">
    <source>
        <dbReference type="PROSITE-ProRule" id="PRU10141"/>
    </source>
</evidence>
<keyword evidence="6 9" id="KW-0067">ATP-binding</keyword>
<dbReference type="PROSITE" id="PS50011">
    <property type="entry name" value="PROTEIN_KINASE_DOM"/>
    <property type="match status" value="1"/>
</dbReference>
<comment type="catalytic activity">
    <reaction evidence="8">
        <text>L-seryl-[protein] + ATP = O-phospho-L-seryl-[protein] + ADP + H(+)</text>
        <dbReference type="Rhea" id="RHEA:17989"/>
        <dbReference type="Rhea" id="RHEA-COMP:9863"/>
        <dbReference type="Rhea" id="RHEA-COMP:11604"/>
        <dbReference type="ChEBI" id="CHEBI:15378"/>
        <dbReference type="ChEBI" id="CHEBI:29999"/>
        <dbReference type="ChEBI" id="CHEBI:30616"/>
        <dbReference type="ChEBI" id="CHEBI:83421"/>
        <dbReference type="ChEBI" id="CHEBI:456216"/>
        <dbReference type="EC" id="2.7.11.1"/>
    </reaction>
</comment>
<dbReference type="PANTHER" id="PTHR47634:SF9">
    <property type="entry name" value="PROTEIN KINASE DOMAIN-CONTAINING PROTEIN-RELATED"/>
    <property type="match status" value="1"/>
</dbReference>
<dbReference type="InterPro" id="IPR000719">
    <property type="entry name" value="Prot_kinase_dom"/>
</dbReference>
<dbReference type="GO" id="GO:0005524">
    <property type="term" value="F:ATP binding"/>
    <property type="evidence" value="ECO:0007669"/>
    <property type="project" value="UniProtKB-UniRule"/>
</dbReference>
<protein>
    <recommendedName>
        <fullName evidence="1">non-specific serine/threonine protein kinase</fullName>
        <ecNumber evidence="1">2.7.11.1</ecNumber>
    </recommendedName>
</protein>
<evidence type="ECO:0000259" key="10">
    <source>
        <dbReference type="PROSITE" id="PS50011"/>
    </source>
</evidence>
<keyword evidence="4 9" id="KW-0547">Nucleotide-binding</keyword>
<evidence type="ECO:0000313" key="11">
    <source>
        <dbReference type="EMBL" id="OAA39955.1"/>
    </source>
</evidence>
<proteinExistence type="predicted"/>
<keyword evidence="12" id="KW-1185">Reference proteome</keyword>
<dbReference type="Gene3D" id="1.10.510.10">
    <property type="entry name" value="Transferase(Phosphotransferase) domain 1"/>
    <property type="match status" value="1"/>
</dbReference>
<dbReference type="STRING" id="1081105.A0A167BEI3"/>
<dbReference type="GO" id="GO:0000245">
    <property type="term" value="P:spliceosomal complex assembly"/>
    <property type="evidence" value="ECO:0007669"/>
    <property type="project" value="TreeGrafter"/>
</dbReference>
<dbReference type="Pfam" id="PF00069">
    <property type="entry name" value="Pkinase"/>
    <property type="match status" value="2"/>
</dbReference>
<organism evidence="11 12">
    <name type="scientific">Metarhizium rileyi (strain RCEF 4871)</name>
    <name type="common">Nomuraea rileyi</name>
    <dbReference type="NCBI Taxonomy" id="1649241"/>
    <lineage>
        <taxon>Eukaryota</taxon>
        <taxon>Fungi</taxon>
        <taxon>Dikarya</taxon>
        <taxon>Ascomycota</taxon>
        <taxon>Pezizomycotina</taxon>
        <taxon>Sordariomycetes</taxon>
        <taxon>Hypocreomycetidae</taxon>
        <taxon>Hypocreales</taxon>
        <taxon>Clavicipitaceae</taxon>
        <taxon>Metarhizium</taxon>
    </lineage>
</organism>
<dbReference type="SMART" id="SM00220">
    <property type="entry name" value="S_TKc"/>
    <property type="match status" value="1"/>
</dbReference>
<evidence type="ECO:0000256" key="1">
    <source>
        <dbReference type="ARBA" id="ARBA00012513"/>
    </source>
</evidence>
<evidence type="ECO:0000256" key="6">
    <source>
        <dbReference type="ARBA" id="ARBA00022840"/>
    </source>
</evidence>
<dbReference type="InterPro" id="IPR011009">
    <property type="entry name" value="Kinase-like_dom_sf"/>
</dbReference>
<dbReference type="OrthoDB" id="5979581at2759"/>
<evidence type="ECO:0000256" key="2">
    <source>
        <dbReference type="ARBA" id="ARBA00022527"/>
    </source>
</evidence>
<name>A0A167BEI3_METRR</name>
<reference evidence="11 12" key="1">
    <citation type="journal article" date="2016" name="Genome Biol. Evol.">
        <title>Divergent and convergent evolution of fungal pathogenicity.</title>
        <authorList>
            <person name="Shang Y."/>
            <person name="Xiao G."/>
            <person name="Zheng P."/>
            <person name="Cen K."/>
            <person name="Zhan S."/>
            <person name="Wang C."/>
        </authorList>
    </citation>
    <scope>NUCLEOTIDE SEQUENCE [LARGE SCALE GENOMIC DNA]</scope>
    <source>
        <strain evidence="11 12">RCEF 4871</strain>
    </source>
</reference>
<keyword evidence="2" id="KW-0723">Serine/threonine-protein kinase</keyword>
<dbReference type="GO" id="GO:0050684">
    <property type="term" value="P:regulation of mRNA processing"/>
    <property type="evidence" value="ECO:0007669"/>
    <property type="project" value="TreeGrafter"/>
</dbReference>
<sequence>MYGVNFIDLYSVLRTEYSFLRKQIQRRDKLAVFSASRRHMFSCDLRPKAAVTRQEPSRSVGTMLRLAFRSISRAQSTAKAVGPSPRFSALEEERLPWYSHDQFYPVRIGETLGAKYKVVGKLGYGANSTCWLCRDNSDSKFVAVKVCTRDSGKSPRLRRELEFYHHVSSLKSQHPGQRFVRGLYGTFEIPGPSGQHLCFVHPPMHMTINELQYINPARRLNQELLRLVLFNLLSALSFLHDEAKVTHADINPSNIMLTLDDESLLMEFEQAEASDPLPIKIIDNVRTIYTSRKLGLPKDSLWGQPALCDFGEARIGERHSGLIQPELYRAPEVLFNMGWDTSADIWNLAVLIWDLFENRHLFNAMDEDKKSSSTHHIAEMVSYIGLPPLKYIERSAVTKNVFDDNGQWKGAGGATIQSSSLEDMVTVLDGQAKERFLCFVRSMLKWQPETRKRASELLRDPWMKGSLTNSEAQ</sequence>
<feature type="domain" description="Protein kinase" evidence="10">
    <location>
        <begin position="116"/>
        <end position="463"/>
    </location>
</feature>
<dbReference type="GO" id="GO:0004674">
    <property type="term" value="F:protein serine/threonine kinase activity"/>
    <property type="evidence" value="ECO:0007669"/>
    <property type="project" value="UniProtKB-KW"/>
</dbReference>
<dbReference type="AlphaFoldDB" id="A0A167BEI3"/>
<evidence type="ECO:0000256" key="4">
    <source>
        <dbReference type="ARBA" id="ARBA00022741"/>
    </source>
</evidence>
<dbReference type="EC" id="2.7.11.1" evidence="1"/>
<dbReference type="EMBL" id="AZHC01000020">
    <property type="protein sequence ID" value="OAA39955.1"/>
    <property type="molecule type" value="Genomic_DNA"/>
</dbReference>
<keyword evidence="3" id="KW-0808">Transferase</keyword>
<keyword evidence="5 11" id="KW-0418">Kinase</keyword>
<evidence type="ECO:0000313" key="12">
    <source>
        <dbReference type="Proteomes" id="UP000243498"/>
    </source>
</evidence>
<gene>
    <name evidence="11" type="ORF">NOR_05949</name>
</gene>
<comment type="caution">
    <text evidence="11">The sequence shown here is derived from an EMBL/GenBank/DDBJ whole genome shotgun (WGS) entry which is preliminary data.</text>
</comment>
<dbReference type="InterPro" id="IPR051334">
    <property type="entry name" value="SRPK"/>
</dbReference>
<dbReference type="Gene3D" id="3.30.200.20">
    <property type="entry name" value="Phosphorylase Kinase, domain 1"/>
    <property type="match status" value="1"/>
</dbReference>
<accession>A0A167BEI3</accession>
<dbReference type="PANTHER" id="PTHR47634">
    <property type="entry name" value="PROTEIN KINASE DOMAIN-CONTAINING PROTEIN-RELATED"/>
    <property type="match status" value="1"/>
</dbReference>
<dbReference type="SUPFAM" id="SSF56112">
    <property type="entry name" value="Protein kinase-like (PK-like)"/>
    <property type="match status" value="1"/>
</dbReference>